<dbReference type="AlphaFoldDB" id="A0AAV7V7D7"/>
<sequence length="83" mass="9013">MRGREEGSSRDPAGPALMPRGRAVPVLPVWGGWTPLRRSGRWAEPTGVNAQVGLALPRASDAAADNRLLCARFTGRIRIHDTR</sequence>
<keyword evidence="3" id="KW-1185">Reference proteome</keyword>
<reference evidence="2" key="1">
    <citation type="journal article" date="2022" name="bioRxiv">
        <title>Sequencing and chromosome-scale assembly of the giantPleurodeles waltlgenome.</title>
        <authorList>
            <person name="Brown T."/>
            <person name="Elewa A."/>
            <person name="Iarovenko S."/>
            <person name="Subramanian E."/>
            <person name="Araus A.J."/>
            <person name="Petzold A."/>
            <person name="Susuki M."/>
            <person name="Suzuki K.-i.T."/>
            <person name="Hayashi T."/>
            <person name="Toyoda A."/>
            <person name="Oliveira C."/>
            <person name="Osipova E."/>
            <person name="Leigh N.D."/>
            <person name="Simon A."/>
            <person name="Yun M.H."/>
        </authorList>
    </citation>
    <scope>NUCLEOTIDE SEQUENCE</scope>
    <source>
        <strain evidence="2">20211129_DDA</strain>
        <tissue evidence="2">Liver</tissue>
    </source>
</reference>
<dbReference type="Proteomes" id="UP001066276">
    <property type="component" value="Chromosome 2_1"/>
</dbReference>
<gene>
    <name evidence="2" type="ORF">NDU88_001149</name>
</gene>
<evidence type="ECO:0000313" key="2">
    <source>
        <dbReference type="EMBL" id="KAJ1197287.1"/>
    </source>
</evidence>
<name>A0AAV7V7D7_PLEWA</name>
<evidence type="ECO:0000256" key="1">
    <source>
        <dbReference type="SAM" id="MobiDB-lite"/>
    </source>
</evidence>
<feature type="region of interest" description="Disordered" evidence="1">
    <location>
        <begin position="1"/>
        <end position="20"/>
    </location>
</feature>
<evidence type="ECO:0000313" key="3">
    <source>
        <dbReference type="Proteomes" id="UP001066276"/>
    </source>
</evidence>
<organism evidence="2 3">
    <name type="scientific">Pleurodeles waltl</name>
    <name type="common">Iberian ribbed newt</name>
    <dbReference type="NCBI Taxonomy" id="8319"/>
    <lineage>
        <taxon>Eukaryota</taxon>
        <taxon>Metazoa</taxon>
        <taxon>Chordata</taxon>
        <taxon>Craniata</taxon>
        <taxon>Vertebrata</taxon>
        <taxon>Euteleostomi</taxon>
        <taxon>Amphibia</taxon>
        <taxon>Batrachia</taxon>
        <taxon>Caudata</taxon>
        <taxon>Salamandroidea</taxon>
        <taxon>Salamandridae</taxon>
        <taxon>Pleurodelinae</taxon>
        <taxon>Pleurodeles</taxon>
    </lineage>
</organism>
<accession>A0AAV7V7D7</accession>
<proteinExistence type="predicted"/>
<comment type="caution">
    <text evidence="2">The sequence shown here is derived from an EMBL/GenBank/DDBJ whole genome shotgun (WGS) entry which is preliminary data.</text>
</comment>
<dbReference type="EMBL" id="JANPWB010000003">
    <property type="protein sequence ID" value="KAJ1197287.1"/>
    <property type="molecule type" value="Genomic_DNA"/>
</dbReference>
<protein>
    <submittedName>
        <fullName evidence="2">Uncharacterized protein</fullName>
    </submittedName>
</protein>